<name>A0A4U1DF56_9BACI</name>
<dbReference type="OrthoDB" id="2990595at2"/>
<dbReference type="InterPro" id="IPR025716">
    <property type="entry name" value="Post-transcriptional_regulator"/>
</dbReference>
<comment type="caution">
    <text evidence="1">The sequence shown here is derived from an EMBL/GenBank/DDBJ whole genome shotgun (WGS) entry which is preliminary data.</text>
</comment>
<evidence type="ECO:0000313" key="2">
    <source>
        <dbReference type="Proteomes" id="UP000307756"/>
    </source>
</evidence>
<proteinExistence type="predicted"/>
<dbReference type="RefSeq" id="WP_136830947.1">
    <property type="nucleotide sequence ID" value="NZ_SWBM01000001.1"/>
</dbReference>
<gene>
    <name evidence="1" type="ORF">FA727_11125</name>
</gene>
<reference evidence="1 2" key="1">
    <citation type="journal article" date="2011" name="J. Microbiol.">
        <title>Bacillus kyonggiensis sp. nov., isolated from soil of a lettuce field.</title>
        <authorList>
            <person name="Dong K."/>
            <person name="Lee S."/>
        </authorList>
    </citation>
    <scope>NUCLEOTIDE SEQUENCE [LARGE SCALE GENOMIC DNA]</scope>
    <source>
        <strain evidence="1 2">NB22</strain>
    </source>
</reference>
<dbReference type="Pfam" id="PF13797">
    <property type="entry name" value="Post_transc_reg"/>
    <property type="match status" value="1"/>
</dbReference>
<protein>
    <submittedName>
        <fullName evidence="1">Post-transcriptional regulator</fullName>
    </submittedName>
</protein>
<keyword evidence="2" id="KW-1185">Reference proteome</keyword>
<dbReference type="Proteomes" id="UP000307756">
    <property type="component" value="Unassembled WGS sequence"/>
</dbReference>
<dbReference type="AlphaFoldDB" id="A0A4U1DF56"/>
<dbReference type="EMBL" id="SWBM01000001">
    <property type="protein sequence ID" value="TKC20057.1"/>
    <property type="molecule type" value="Genomic_DNA"/>
</dbReference>
<organism evidence="1 2">
    <name type="scientific">Robertmurraya kyonggiensis</name>
    <dbReference type="NCBI Taxonomy" id="1037680"/>
    <lineage>
        <taxon>Bacteria</taxon>
        <taxon>Bacillati</taxon>
        <taxon>Bacillota</taxon>
        <taxon>Bacilli</taxon>
        <taxon>Bacillales</taxon>
        <taxon>Bacillaceae</taxon>
        <taxon>Robertmurraya</taxon>
    </lineage>
</organism>
<accession>A0A4U1DF56</accession>
<evidence type="ECO:0000313" key="1">
    <source>
        <dbReference type="EMBL" id="TKC20057.1"/>
    </source>
</evidence>
<sequence length="97" mass="11490">MAVHAYERFRNDVKPALKSKVEELSLLGYGTIQEQQLWDFLINKKWKRVKEDIKLFEIVEEVMSVKAGEYMNYASVEALKLTEFSFDNEEELKELLK</sequence>